<dbReference type="EMBL" id="QDKG01000003">
    <property type="protein sequence ID" value="PVH25478.1"/>
    <property type="molecule type" value="Genomic_DNA"/>
</dbReference>
<dbReference type="AlphaFoldDB" id="A0A2T8HJ51"/>
<gene>
    <name evidence="2" type="ORF">DC487_10770</name>
</gene>
<proteinExistence type="predicted"/>
<name>A0A2T8HJ51_9SPHI</name>
<dbReference type="OrthoDB" id="1122071at2"/>
<keyword evidence="3" id="KW-1185">Reference proteome</keyword>
<evidence type="ECO:0000313" key="2">
    <source>
        <dbReference type="EMBL" id="PVH25478.1"/>
    </source>
</evidence>
<feature type="compositionally biased region" description="Basic and acidic residues" evidence="1">
    <location>
        <begin position="47"/>
        <end position="56"/>
    </location>
</feature>
<organism evidence="2 3">
    <name type="scientific">Sphingobacterium corticibacter</name>
    <dbReference type="NCBI Taxonomy" id="2171749"/>
    <lineage>
        <taxon>Bacteria</taxon>
        <taxon>Pseudomonadati</taxon>
        <taxon>Bacteroidota</taxon>
        <taxon>Sphingobacteriia</taxon>
        <taxon>Sphingobacteriales</taxon>
        <taxon>Sphingobacteriaceae</taxon>
        <taxon>Sphingobacterium</taxon>
    </lineage>
</organism>
<comment type="caution">
    <text evidence="2">The sequence shown here is derived from an EMBL/GenBank/DDBJ whole genome shotgun (WGS) entry which is preliminary data.</text>
</comment>
<evidence type="ECO:0000313" key="3">
    <source>
        <dbReference type="Proteomes" id="UP000245627"/>
    </source>
</evidence>
<evidence type="ECO:0000256" key="1">
    <source>
        <dbReference type="SAM" id="MobiDB-lite"/>
    </source>
</evidence>
<sequence>MGALTSDKKIELIQWLSTLEDQEIIEKLIKFKQQETKDWWNLTTSEERSSIEKGISDADSGEVSPHSTARKLYEKWL</sequence>
<reference evidence="2 3" key="1">
    <citation type="submission" date="2018-04" db="EMBL/GenBank/DDBJ databases">
        <title>Sphingobacterium cortibacter sp. nov.</title>
        <authorList>
            <person name="Li Y."/>
        </authorList>
    </citation>
    <scope>NUCLEOTIDE SEQUENCE [LARGE SCALE GENOMIC DNA]</scope>
    <source>
        <strain evidence="2 3">2c-3</strain>
    </source>
</reference>
<accession>A0A2T8HJ51</accession>
<feature type="region of interest" description="Disordered" evidence="1">
    <location>
        <begin position="47"/>
        <end position="66"/>
    </location>
</feature>
<dbReference type="Proteomes" id="UP000245627">
    <property type="component" value="Unassembled WGS sequence"/>
</dbReference>
<dbReference type="RefSeq" id="WP_116776063.1">
    <property type="nucleotide sequence ID" value="NZ_QDKG01000003.1"/>
</dbReference>
<protein>
    <submittedName>
        <fullName evidence="2">Uncharacterized protein</fullName>
    </submittedName>
</protein>